<dbReference type="SUPFAM" id="SSF75553">
    <property type="entry name" value="Smc hinge domain"/>
    <property type="match status" value="1"/>
</dbReference>
<dbReference type="Gene3D" id="6.10.140.1720">
    <property type="match status" value="1"/>
</dbReference>
<dbReference type="CDD" id="cd03278">
    <property type="entry name" value="ABC_SMC_barmotin"/>
    <property type="match status" value="1"/>
</dbReference>
<dbReference type="GO" id="GO:0006260">
    <property type="term" value="P:DNA replication"/>
    <property type="evidence" value="ECO:0007669"/>
    <property type="project" value="UniProtKB-UniRule"/>
</dbReference>
<dbReference type="Gene3D" id="3.40.50.300">
    <property type="entry name" value="P-loop containing nucleotide triphosphate hydrolases"/>
    <property type="match status" value="2"/>
</dbReference>
<accession>A0A9D1DMQ4</accession>
<comment type="subcellular location">
    <subcellularLocation>
        <location evidence="1 7">Cytoplasm</location>
    </subcellularLocation>
</comment>
<keyword evidence="6 7" id="KW-0238">DNA-binding</keyword>
<comment type="subunit">
    <text evidence="7">Homodimer.</text>
</comment>
<feature type="coiled-coil region" evidence="7">
    <location>
        <begin position="248"/>
        <end position="366"/>
    </location>
</feature>
<dbReference type="GO" id="GO:0007062">
    <property type="term" value="P:sister chromatid cohesion"/>
    <property type="evidence" value="ECO:0007669"/>
    <property type="project" value="InterPro"/>
</dbReference>
<comment type="caution">
    <text evidence="9">The sequence shown here is derived from an EMBL/GenBank/DDBJ whole genome shotgun (WGS) entry which is preliminary data.</text>
</comment>
<dbReference type="InterPro" id="IPR027417">
    <property type="entry name" value="P-loop_NTPase"/>
</dbReference>
<evidence type="ECO:0000313" key="10">
    <source>
        <dbReference type="Proteomes" id="UP000824238"/>
    </source>
</evidence>
<evidence type="ECO:0000256" key="4">
    <source>
        <dbReference type="ARBA" id="ARBA00022840"/>
    </source>
</evidence>
<dbReference type="Pfam" id="PF06470">
    <property type="entry name" value="SMC_hinge"/>
    <property type="match status" value="1"/>
</dbReference>
<dbReference type="PANTHER" id="PTHR43977">
    <property type="entry name" value="STRUCTURAL MAINTENANCE OF CHROMOSOMES PROTEIN 3"/>
    <property type="match status" value="1"/>
</dbReference>
<gene>
    <name evidence="7" type="primary">smc</name>
    <name evidence="9" type="ORF">IAD36_09050</name>
</gene>
<dbReference type="GO" id="GO:0005524">
    <property type="term" value="F:ATP binding"/>
    <property type="evidence" value="ECO:0007669"/>
    <property type="project" value="UniProtKB-UniRule"/>
</dbReference>
<evidence type="ECO:0000256" key="5">
    <source>
        <dbReference type="ARBA" id="ARBA00023054"/>
    </source>
</evidence>
<reference evidence="9" key="2">
    <citation type="journal article" date="2021" name="PeerJ">
        <title>Extensive microbial diversity within the chicken gut microbiome revealed by metagenomics and culture.</title>
        <authorList>
            <person name="Gilroy R."/>
            <person name="Ravi A."/>
            <person name="Getino M."/>
            <person name="Pursley I."/>
            <person name="Horton D.L."/>
            <person name="Alikhan N.F."/>
            <person name="Baker D."/>
            <person name="Gharbi K."/>
            <person name="Hall N."/>
            <person name="Watson M."/>
            <person name="Adriaenssens E.M."/>
            <person name="Foster-Nyarko E."/>
            <person name="Jarju S."/>
            <person name="Secka A."/>
            <person name="Antonio M."/>
            <person name="Oren A."/>
            <person name="Chaudhuri R.R."/>
            <person name="La Ragione R."/>
            <person name="Hildebrand F."/>
            <person name="Pallen M.J."/>
        </authorList>
    </citation>
    <scope>NUCLEOTIDE SEQUENCE</scope>
    <source>
        <strain evidence="9">ChiGjej3B3-7149</strain>
    </source>
</reference>
<organism evidence="9 10">
    <name type="scientific">Candidatus Scatomorpha intestinigallinarum</name>
    <dbReference type="NCBI Taxonomy" id="2840923"/>
    <lineage>
        <taxon>Bacteria</taxon>
        <taxon>Bacillati</taxon>
        <taxon>Bacillota</taxon>
        <taxon>Clostridia</taxon>
        <taxon>Eubacteriales</taxon>
        <taxon>Candidatus Scatomorpha</taxon>
    </lineage>
</organism>
<evidence type="ECO:0000313" key="9">
    <source>
        <dbReference type="EMBL" id="HIR55724.1"/>
    </source>
</evidence>
<dbReference type="Proteomes" id="UP000824238">
    <property type="component" value="Unassembled WGS sequence"/>
</dbReference>
<dbReference type="GO" id="GO:0030261">
    <property type="term" value="P:chromosome condensation"/>
    <property type="evidence" value="ECO:0007669"/>
    <property type="project" value="InterPro"/>
</dbReference>
<reference evidence="9" key="1">
    <citation type="submission" date="2020-10" db="EMBL/GenBank/DDBJ databases">
        <authorList>
            <person name="Gilroy R."/>
        </authorList>
    </citation>
    <scope>NUCLEOTIDE SEQUENCE</scope>
    <source>
        <strain evidence="9">ChiGjej3B3-7149</strain>
    </source>
</reference>
<dbReference type="Gene3D" id="1.20.1060.20">
    <property type="match status" value="1"/>
</dbReference>
<dbReference type="GO" id="GO:0007059">
    <property type="term" value="P:chromosome segregation"/>
    <property type="evidence" value="ECO:0007669"/>
    <property type="project" value="UniProtKB-UniRule"/>
</dbReference>
<evidence type="ECO:0000256" key="3">
    <source>
        <dbReference type="ARBA" id="ARBA00022741"/>
    </source>
</evidence>
<feature type="domain" description="SMC hinge" evidence="8">
    <location>
        <begin position="432"/>
        <end position="547"/>
    </location>
</feature>
<dbReference type="EMBL" id="DVHH01000218">
    <property type="protein sequence ID" value="HIR55724.1"/>
    <property type="molecule type" value="Genomic_DNA"/>
</dbReference>
<dbReference type="AlphaFoldDB" id="A0A9D1DMQ4"/>
<dbReference type="FunFam" id="3.40.50.300:FF:000901">
    <property type="entry name" value="Chromosome partition protein Smc"/>
    <property type="match status" value="1"/>
</dbReference>
<feature type="binding site" evidence="7">
    <location>
        <begin position="32"/>
        <end position="39"/>
    </location>
    <ligand>
        <name>ATP</name>
        <dbReference type="ChEBI" id="CHEBI:30616"/>
    </ligand>
</feature>
<feature type="coiled-coil region" evidence="7">
    <location>
        <begin position="595"/>
        <end position="755"/>
    </location>
</feature>
<dbReference type="Pfam" id="PF02463">
    <property type="entry name" value="SMC_N"/>
    <property type="match status" value="1"/>
</dbReference>
<comment type="similarity">
    <text evidence="7">Belongs to the SMC family.</text>
</comment>
<protein>
    <recommendedName>
        <fullName evidence="7">Chromosome partition protein Smc</fullName>
    </recommendedName>
</protein>
<dbReference type="InterPro" id="IPR011890">
    <property type="entry name" value="SMC_prok"/>
</dbReference>
<dbReference type="SUPFAM" id="SSF52540">
    <property type="entry name" value="P-loop containing nucleoside triphosphate hydrolases"/>
    <property type="match status" value="1"/>
</dbReference>
<evidence type="ECO:0000256" key="7">
    <source>
        <dbReference type="HAMAP-Rule" id="MF_01894"/>
    </source>
</evidence>
<dbReference type="GO" id="GO:0003677">
    <property type="term" value="F:DNA binding"/>
    <property type="evidence" value="ECO:0007669"/>
    <property type="project" value="UniProtKB-UniRule"/>
</dbReference>
<comment type="domain">
    <text evidence="7">Contains large globular domains required for ATP hydrolysis at each terminus and a third globular domain forming a flexible hinge near the middle of the molecule. These domains are separated by coiled-coil structures.</text>
</comment>
<dbReference type="PIRSF" id="PIRSF005719">
    <property type="entry name" value="SMC"/>
    <property type="match status" value="1"/>
</dbReference>
<evidence type="ECO:0000259" key="8">
    <source>
        <dbReference type="SMART" id="SM00968"/>
    </source>
</evidence>
<dbReference type="HAMAP" id="MF_01894">
    <property type="entry name" value="Smc_prok"/>
    <property type="match status" value="1"/>
</dbReference>
<name>A0A9D1DMQ4_9FIRM</name>
<dbReference type="InterPro" id="IPR003395">
    <property type="entry name" value="RecF/RecN/SMC_N"/>
</dbReference>
<sequence length="1015" mass="113105">MYLKALEIQGFKSFPEKTRLTFEREITAIVGPNGSGKSNISDAILWVMGEQSSKTLRGGKMQDVIFGGTAKRGAMGFAQVSLIIDNSAGILGIDAEEVTITRRYYRSGESEYYINREQVRLRDVNELLMDTGLGRDGYSIIGQGRIAEIVNGRSEERREVLEEAAGISRFRYRKEEAERRLARTDENLLRINDKIDELELQVGPLKQQAEVAKRYLTLRDELRVEEVSAWMDALDKLREQSRAIAGDYEAAKSGLDAARRELEALYSRSEALAERMRQKDVEAEQQRSRLSAAEAKVSEAEAEAAVLRNSIENSRQSAERMRGELSEQTERAETIAGQIEEHQKRISEIDARAKSLEADAASAQNVMDGRRMRIENREHEAAEAGDELTKQIVELRSTDSRIAMLSEMEKEYEGFAGAVKTVMREARRGTLRGVHGTVAELLRADERCTFAIETALGAAIQNVVVDTQDDGRRAIELLKRRDAGRATFLPLDTIRGGRLDRIPSEDEGCLGLAVDLASFDGRYRNIFENLLGRTLVAETLSDAVAISRKNGNRLRIVTLDGQLINAGGSMTGGSASRNAGILSRRAELEKLQGSRGRLAKARDELAARVETLKRELASARYELDVAAQELQSVNNELASLRAERRTTENAAAQLELLRQSISGDSQTRAKALADMEAGAESARRELAAREERIGELRTEAARIKEEIAAATQKKLEVEGERTKTDRAVQEKNNALLDMERTCARFEQKKLSAELEEKQLLDKLWDGYELSHSAAEAVRRPIESAAKSNRRIAELKKEMNSLGTPNLGAIDEYARVSERYEFLASQRDDVEKAKNELLGIISDITGEMRTIFTREFTAINESFRATFTELFGGGKAELTLEPGEDVLSCDIDIKVQPPGKALTTLSLLSGGETAFVAIALYFAIIKVRPTPFCVMDEIEAALDEANVIRFAEHMRQISNKTQFIVITHRRGTMEEADFLYGVTMQEKGVSKVIELDLEEAEKHTEEAAGEWDSSTR</sequence>
<evidence type="ECO:0000256" key="2">
    <source>
        <dbReference type="ARBA" id="ARBA00022490"/>
    </source>
</evidence>
<dbReference type="GO" id="GO:0016887">
    <property type="term" value="F:ATP hydrolysis activity"/>
    <property type="evidence" value="ECO:0007669"/>
    <property type="project" value="InterPro"/>
</dbReference>
<dbReference type="Gene3D" id="3.30.70.1620">
    <property type="match status" value="1"/>
</dbReference>
<dbReference type="InterPro" id="IPR010935">
    <property type="entry name" value="SMC_hinge"/>
</dbReference>
<dbReference type="Gene3D" id="1.10.287.1490">
    <property type="match status" value="1"/>
</dbReference>
<dbReference type="SMART" id="SM00968">
    <property type="entry name" value="SMC_hinge"/>
    <property type="match status" value="1"/>
</dbReference>
<proteinExistence type="inferred from homology"/>
<evidence type="ECO:0000256" key="1">
    <source>
        <dbReference type="ARBA" id="ARBA00004496"/>
    </source>
</evidence>
<comment type="function">
    <text evidence="7">Required for chromosome condensation and partitioning.</text>
</comment>
<keyword evidence="5 7" id="KW-0175">Coiled coil</keyword>
<dbReference type="InterPro" id="IPR024704">
    <property type="entry name" value="SMC"/>
</dbReference>
<keyword evidence="2 7" id="KW-0963">Cytoplasm</keyword>
<dbReference type="GO" id="GO:0005694">
    <property type="term" value="C:chromosome"/>
    <property type="evidence" value="ECO:0007669"/>
    <property type="project" value="InterPro"/>
</dbReference>
<dbReference type="InterPro" id="IPR036277">
    <property type="entry name" value="SMC_hinge_sf"/>
</dbReference>
<keyword evidence="3 7" id="KW-0547">Nucleotide-binding</keyword>
<keyword evidence="4 7" id="KW-0067">ATP-binding</keyword>
<evidence type="ECO:0000256" key="6">
    <source>
        <dbReference type="ARBA" id="ARBA00023125"/>
    </source>
</evidence>
<feature type="coiled-coil region" evidence="7">
    <location>
        <begin position="167"/>
        <end position="201"/>
    </location>
</feature>
<dbReference type="GO" id="GO:0005737">
    <property type="term" value="C:cytoplasm"/>
    <property type="evidence" value="ECO:0007669"/>
    <property type="project" value="UniProtKB-SubCell"/>
</dbReference>